<dbReference type="InterPro" id="IPR013861">
    <property type="entry name" value="TMEM115/Pdh1/Rbl19"/>
</dbReference>
<comment type="caution">
    <text evidence="7">The sequence shown here is derived from an EMBL/GenBank/DDBJ whole genome shotgun (WGS) entry which is preliminary data.</text>
</comment>
<accession>A0A1J4JC14</accession>
<dbReference type="GeneID" id="94825209"/>
<evidence type="ECO:0000256" key="2">
    <source>
        <dbReference type="ARBA" id="ARBA00022692"/>
    </source>
</evidence>
<dbReference type="GO" id="GO:0005794">
    <property type="term" value="C:Golgi apparatus"/>
    <property type="evidence" value="ECO:0007669"/>
    <property type="project" value="TreeGrafter"/>
</dbReference>
<proteinExistence type="predicted"/>
<keyword evidence="3 6" id="KW-1133">Transmembrane helix</keyword>
<dbReference type="OrthoDB" id="73612at2759"/>
<evidence type="ECO:0000313" key="8">
    <source>
        <dbReference type="Proteomes" id="UP000179807"/>
    </source>
</evidence>
<protein>
    <submittedName>
        <fullName evidence="7">Uncharacterized protein</fullName>
    </submittedName>
</protein>
<evidence type="ECO:0000256" key="5">
    <source>
        <dbReference type="SAM" id="MobiDB-lite"/>
    </source>
</evidence>
<dbReference type="RefSeq" id="XP_068348332.1">
    <property type="nucleotide sequence ID" value="XM_068490505.1"/>
</dbReference>
<keyword evidence="8" id="KW-1185">Reference proteome</keyword>
<dbReference type="Pfam" id="PF08551">
    <property type="entry name" value="DUF1751"/>
    <property type="match status" value="1"/>
</dbReference>
<evidence type="ECO:0000256" key="4">
    <source>
        <dbReference type="ARBA" id="ARBA00023136"/>
    </source>
</evidence>
<evidence type="ECO:0000256" key="6">
    <source>
        <dbReference type="SAM" id="Phobius"/>
    </source>
</evidence>
<comment type="subcellular location">
    <subcellularLocation>
        <location evidence="1">Membrane</location>
        <topology evidence="1">Multi-pass membrane protein</topology>
    </subcellularLocation>
</comment>
<reference evidence="7" key="1">
    <citation type="submission" date="2016-10" db="EMBL/GenBank/DDBJ databases">
        <authorList>
            <person name="Benchimol M."/>
            <person name="Almeida L.G."/>
            <person name="Vasconcelos A.T."/>
            <person name="Perreira-Neves A."/>
            <person name="Rosa I.A."/>
            <person name="Tasca T."/>
            <person name="Bogo M.R."/>
            <person name="de Souza W."/>
        </authorList>
    </citation>
    <scope>NUCLEOTIDE SEQUENCE [LARGE SCALE GENOMIC DNA]</scope>
    <source>
        <strain evidence="7">K</strain>
    </source>
</reference>
<dbReference type="GO" id="GO:0016020">
    <property type="term" value="C:membrane"/>
    <property type="evidence" value="ECO:0007669"/>
    <property type="project" value="UniProtKB-SubCell"/>
</dbReference>
<dbReference type="InterPro" id="IPR035952">
    <property type="entry name" value="Rhomboid-like_sf"/>
</dbReference>
<organism evidence="7 8">
    <name type="scientific">Tritrichomonas foetus</name>
    <dbReference type="NCBI Taxonomy" id="1144522"/>
    <lineage>
        <taxon>Eukaryota</taxon>
        <taxon>Metamonada</taxon>
        <taxon>Parabasalia</taxon>
        <taxon>Tritrichomonadida</taxon>
        <taxon>Tritrichomonadidae</taxon>
        <taxon>Tritrichomonas</taxon>
    </lineage>
</organism>
<dbReference type="VEuPathDB" id="TrichDB:TRFO_02127"/>
<evidence type="ECO:0000313" key="7">
    <source>
        <dbReference type="EMBL" id="OHS95195.1"/>
    </source>
</evidence>
<dbReference type="Proteomes" id="UP000179807">
    <property type="component" value="Unassembled WGS sequence"/>
</dbReference>
<dbReference type="Gene3D" id="1.20.1540.10">
    <property type="entry name" value="Rhomboid-like"/>
    <property type="match status" value="1"/>
</dbReference>
<feature type="transmembrane region" description="Helical" evidence="6">
    <location>
        <begin position="118"/>
        <end position="143"/>
    </location>
</feature>
<sequence>MIAAMPLFYSLFQYFTPKYHQKMLGNNDGGQHPPHSTTTKISIGLVVTMAIVSFLGMLPKFAPFIVLSPSALSLPFPKFWVLITGTFYHDNLFFGFFYGLMFLLFSKSIEPIMGSKEFLRIFIMIGLYTNIAVLLFAGVMIALTGNLLIAQRPFITNSAPFSAYALFLAHEFIDLKIPTICGKANARTIPFYMFLVTLFMSLIGQCDGLLSSLFGNVLMYLYLRYIKKNGNSRGDPSFSPTKLLPSCDMSTTDDSDDSDGGPNNNNPGMFQGGPMFAGQQPDMQHSGPEGGISRFQLDNNPEPRRQRQGGNQGRTNHFQGRARTLAD</sequence>
<gene>
    <name evidence="7" type="ORF">TRFO_02127</name>
</gene>
<dbReference type="PANTHER" id="PTHR13377:SF3">
    <property type="entry name" value="TRANSMEMBRANE PROTEIN 115"/>
    <property type="match status" value="1"/>
</dbReference>
<dbReference type="SUPFAM" id="SSF144091">
    <property type="entry name" value="Rhomboid-like"/>
    <property type="match status" value="1"/>
</dbReference>
<feature type="transmembrane region" description="Helical" evidence="6">
    <location>
        <begin position="192"/>
        <end position="223"/>
    </location>
</feature>
<feature type="transmembrane region" description="Helical" evidence="6">
    <location>
        <begin position="79"/>
        <end position="106"/>
    </location>
</feature>
<feature type="region of interest" description="Disordered" evidence="5">
    <location>
        <begin position="233"/>
        <end position="327"/>
    </location>
</feature>
<keyword evidence="2 6" id="KW-0812">Transmembrane</keyword>
<dbReference type="AlphaFoldDB" id="A0A1J4JC14"/>
<evidence type="ECO:0000256" key="1">
    <source>
        <dbReference type="ARBA" id="ARBA00004141"/>
    </source>
</evidence>
<dbReference type="EMBL" id="MLAK01001259">
    <property type="protein sequence ID" value="OHS95195.1"/>
    <property type="molecule type" value="Genomic_DNA"/>
</dbReference>
<dbReference type="PANTHER" id="PTHR13377">
    <property type="entry name" value="PLACENTAL PROTEIN 6"/>
    <property type="match status" value="1"/>
</dbReference>
<feature type="transmembrane region" description="Helical" evidence="6">
    <location>
        <begin position="41"/>
        <end position="59"/>
    </location>
</feature>
<name>A0A1J4JC14_9EUKA</name>
<evidence type="ECO:0000256" key="3">
    <source>
        <dbReference type="ARBA" id="ARBA00022989"/>
    </source>
</evidence>
<keyword evidence="4 6" id="KW-0472">Membrane</keyword>
<feature type="compositionally biased region" description="Low complexity" evidence="5">
    <location>
        <begin position="260"/>
        <end position="269"/>
    </location>
</feature>
<dbReference type="SMART" id="SM01160">
    <property type="entry name" value="DUF1751"/>
    <property type="match status" value="1"/>
</dbReference>
<dbReference type="GO" id="GO:0006890">
    <property type="term" value="P:retrograde vesicle-mediated transport, Golgi to endoplasmic reticulum"/>
    <property type="evidence" value="ECO:0007669"/>
    <property type="project" value="InterPro"/>
</dbReference>